<reference evidence="3 4" key="1">
    <citation type="journal article" date="2021" name="PeerJ">
        <title>Analysis of 44 Vibrio anguillarum genomes reveals high genetic diversity.</title>
        <authorList>
            <person name="Hansen M.J."/>
            <person name="Dalsgaard I."/>
        </authorList>
    </citation>
    <scope>NUCLEOTIDE SEQUENCE</scope>
    <source>
        <strain evidence="2 4">040915-1/1B</strain>
        <strain evidence="3">850617-1/1</strain>
    </source>
</reference>
<evidence type="ECO:0000313" key="2">
    <source>
        <dbReference type="EMBL" id="MBF4372267.1"/>
    </source>
</evidence>
<dbReference type="InterPro" id="IPR011010">
    <property type="entry name" value="DNA_brk_join_enz"/>
</dbReference>
<organism evidence="3 5">
    <name type="scientific">Vibrio anguillarum</name>
    <name type="common">Listonella anguillarum</name>
    <dbReference type="NCBI Taxonomy" id="55601"/>
    <lineage>
        <taxon>Bacteria</taxon>
        <taxon>Pseudomonadati</taxon>
        <taxon>Pseudomonadota</taxon>
        <taxon>Gammaproteobacteria</taxon>
        <taxon>Vibrionales</taxon>
        <taxon>Vibrionaceae</taxon>
        <taxon>Vibrio</taxon>
    </lineage>
</organism>
<dbReference type="GO" id="GO:0006310">
    <property type="term" value="P:DNA recombination"/>
    <property type="evidence" value="ECO:0007669"/>
    <property type="project" value="UniProtKB-KW"/>
</dbReference>
<dbReference type="AlphaFoldDB" id="A0AAW4BEH4"/>
<dbReference type="InterPro" id="IPR013762">
    <property type="entry name" value="Integrase-like_cat_sf"/>
</dbReference>
<comment type="caution">
    <text evidence="3">The sequence shown here is derived from an EMBL/GenBank/DDBJ whole genome shotgun (WGS) entry which is preliminary data.</text>
</comment>
<evidence type="ECO:0000313" key="3">
    <source>
        <dbReference type="EMBL" id="MBF4436535.1"/>
    </source>
</evidence>
<keyword evidence="1" id="KW-0233">DNA recombination</keyword>
<dbReference type="GO" id="GO:0003677">
    <property type="term" value="F:DNA binding"/>
    <property type="evidence" value="ECO:0007669"/>
    <property type="project" value="InterPro"/>
</dbReference>
<protein>
    <submittedName>
        <fullName evidence="3">Site-specific integrase</fullName>
    </submittedName>
</protein>
<dbReference type="Gene3D" id="1.10.443.10">
    <property type="entry name" value="Intergrase catalytic core"/>
    <property type="match status" value="1"/>
</dbReference>
<dbReference type="GO" id="GO:0015074">
    <property type="term" value="P:DNA integration"/>
    <property type="evidence" value="ECO:0007669"/>
    <property type="project" value="InterPro"/>
</dbReference>
<keyword evidence="4" id="KW-1185">Reference proteome</keyword>
<gene>
    <name evidence="2" type="ORF">EAY46_04135</name>
    <name evidence="3" type="ORF">ERJ77_18960</name>
</gene>
<proteinExistence type="predicted"/>
<name>A0AAW4BEH4_VIBAN</name>
<dbReference type="SUPFAM" id="SSF56349">
    <property type="entry name" value="DNA breaking-rejoining enzymes"/>
    <property type="match status" value="1"/>
</dbReference>
<accession>A0AAW4BEH4</accession>
<dbReference type="EMBL" id="RDPI01000004">
    <property type="protein sequence ID" value="MBF4372267.1"/>
    <property type="molecule type" value="Genomic_DNA"/>
</dbReference>
<dbReference type="Proteomes" id="UP000786185">
    <property type="component" value="Unassembled WGS sequence"/>
</dbReference>
<sequence length="489" mass="56230">MTQEGYITRDIGKADDLAYYLAGDSRFSKQTMAIPENVATVYFGEAIRIVEHLHEDRHLISRLYKEFINQVKLRGRNEEKIKVATKQTYKKIGYFPNIELDHTGIWLASVRGACYTVISAFSGCRDAELRSFNLNSYQEKEYAGFSIPILNGFDTKPNKGGVKRAVSWVTIPAAKKAIELLWESYQFARDYWLDNSKKIVHEDERNLYLQDINSILVNFPVPSAINPKAGREAINNSLRNFVYSVGYKLTPEDIKEFNLLNPTRHSKLNVGEILIPHPHSFRRTFAVYLVRNKLASLLDLKYQFKHMNIAMTLWYSNQASVASYLDMMMDASLQAEISCESTAYMTDTLYYIYNEAETLAGPEGKRILSLRANAKSTIYLSRDEIAQQVQEGRLSIIEHPTGHCTNPSCDRICDMTICQYKVVTKEKAIELEKMRDRLITKYTKMDEAKVNQPNILSKFYFEIRSIEKVLDEHNLPYVKFSADISVTLL</sequence>
<dbReference type="Proteomes" id="UP000726136">
    <property type="component" value="Unassembled WGS sequence"/>
</dbReference>
<evidence type="ECO:0000256" key="1">
    <source>
        <dbReference type="ARBA" id="ARBA00023172"/>
    </source>
</evidence>
<evidence type="ECO:0000313" key="5">
    <source>
        <dbReference type="Proteomes" id="UP000786185"/>
    </source>
</evidence>
<dbReference type="EMBL" id="SCLC01000192">
    <property type="protein sequence ID" value="MBF4436535.1"/>
    <property type="molecule type" value="Genomic_DNA"/>
</dbReference>
<evidence type="ECO:0000313" key="4">
    <source>
        <dbReference type="Proteomes" id="UP000726136"/>
    </source>
</evidence>